<evidence type="ECO:0000259" key="2">
    <source>
        <dbReference type="Pfam" id="PF00326"/>
    </source>
</evidence>
<dbReference type="Pfam" id="PF00930">
    <property type="entry name" value="DPPIV_N"/>
    <property type="match status" value="1"/>
</dbReference>
<feature type="domain" description="Dipeptidylpeptidase IV N-terminal" evidence="3">
    <location>
        <begin position="137"/>
        <end position="458"/>
    </location>
</feature>
<accession>A0A7C5LTS2</accession>
<dbReference type="Pfam" id="PF00326">
    <property type="entry name" value="Peptidase_S9"/>
    <property type="match status" value="1"/>
</dbReference>
<gene>
    <name evidence="4" type="ORF">ENJ42_03340</name>
</gene>
<feature type="region of interest" description="Disordered" evidence="1">
    <location>
        <begin position="22"/>
        <end position="48"/>
    </location>
</feature>
<dbReference type="InterPro" id="IPR050278">
    <property type="entry name" value="Serine_Prot_S9B/DPPIV"/>
</dbReference>
<feature type="compositionally biased region" description="Polar residues" evidence="1">
    <location>
        <begin position="22"/>
        <end position="34"/>
    </location>
</feature>
<dbReference type="InterPro" id="IPR029058">
    <property type="entry name" value="AB_hydrolase_fold"/>
</dbReference>
<evidence type="ECO:0000313" key="4">
    <source>
        <dbReference type="EMBL" id="HHL42629.1"/>
    </source>
</evidence>
<evidence type="ECO:0000256" key="1">
    <source>
        <dbReference type="SAM" id="MobiDB-lite"/>
    </source>
</evidence>
<protein>
    <submittedName>
        <fullName evidence="4">S9 family peptidase</fullName>
    </submittedName>
</protein>
<dbReference type="GO" id="GO:0008236">
    <property type="term" value="F:serine-type peptidase activity"/>
    <property type="evidence" value="ECO:0007669"/>
    <property type="project" value="InterPro"/>
</dbReference>
<dbReference type="PANTHER" id="PTHR11731">
    <property type="entry name" value="PROTEASE FAMILY S9B,C DIPEPTIDYL-PEPTIDASE IV-RELATED"/>
    <property type="match status" value="1"/>
</dbReference>
<dbReference type="Gene3D" id="3.40.50.1820">
    <property type="entry name" value="alpha/beta hydrolase"/>
    <property type="match status" value="1"/>
</dbReference>
<dbReference type="SUPFAM" id="SSF82171">
    <property type="entry name" value="DPP6 N-terminal domain-like"/>
    <property type="match status" value="1"/>
</dbReference>
<organism evidence="4">
    <name type="scientific">Hellea balneolensis</name>
    <dbReference type="NCBI Taxonomy" id="287478"/>
    <lineage>
        <taxon>Bacteria</taxon>
        <taxon>Pseudomonadati</taxon>
        <taxon>Pseudomonadota</taxon>
        <taxon>Alphaproteobacteria</taxon>
        <taxon>Maricaulales</taxon>
        <taxon>Robiginitomaculaceae</taxon>
        <taxon>Hellea</taxon>
    </lineage>
</organism>
<comment type="caution">
    <text evidence="4">The sequence shown here is derived from an EMBL/GenBank/DDBJ whole genome shotgun (WGS) entry which is preliminary data.</text>
</comment>
<dbReference type="PROSITE" id="PS51257">
    <property type="entry name" value="PROKAR_LIPOPROTEIN"/>
    <property type="match status" value="1"/>
</dbReference>
<dbReference type="GO" id="GO:0006508">
    <property type="term" value="P:proteolysis"/>
    <property type="evidence" value="ECO:0007669"/>
    <property type="project" value="InterPro"/>
</dbReference>
<dbReference type="Gene3D" id="2.140.10.30">
    <property type="entry name" value="Dipeptidylpeptidase IV, N-terminal domain"/>
    <property type="match status" value="1"/>
</dbReference>
<dbReference type="SUPFAM" id="SSF53474">
    <property type="entry name" value="alpha/beta-Hydrolases"/>
    <property type="match status" value="1"/>
</dbReference>
<name>A0A7C5LTS2_9PROT</name>
<dbReference type="AlphaFoldDB" id="A0A7C5LTS2"/>
<dbReference type="PANTHER" id="PTHR11731:SF193">
    <property type="entry name" value="DIPEPTIDYL PEPTIDASE 9"/>
    <property type="match status" value="1"/>
</dbReference>
<sequence>MDIKATLFAAALLLIGCDQNQTSTKGQRAGTSGPLTPEIIHSDPSLSGPVLKRPQISPDGSMVTVLQGREDDAFQQDLWAYDLATGQGRVLVSSTDLLGAPETLSEEEKNRRERAREYGKGIVSYSFSKDGTQLLFPLGGDVYVYDLPSKTAKQVTKTDGYETDARLTVSGKFVTYVRDNELFVKNLKTGIETQLSSGATKTIRNGIASFVVQEELARSTGYWPSPDETRIAYTQIDESPIKIEHRIEFSADGIANIAQRYPFAGTDNAQVKLGVVPMQGGVTRWVDIGDNPDIYLARVYWSKDGSILYAGILSRDHKSLKMLAINPDTGENTLIFEETSPTWINVRGDFKALQGGGFLWTSERSGFRHIYRFDKDGTAHQITKGNWPVKTVNCVDEKGGKIYFTGWQNAAIYQHIFVVGFDGTGLKRLSDKDGWNSAQFSRNCAAYIGTYSNKAQPPQTRAYDNTGKPLIWLNENALADSHPYAPYMASHIKPQFGQLNAEDGTKLDYMLYKPKEIKPGERRPVVTIVYGGPGVQRVADRWDSKLLLHQLLVDSGFIVFQLDNRGATGRGKKFEDYLYRSMGRAEVVDQTRGAEFLKNLSFIDPDRMGVYGWSYGGYMTLHMLAQTNLYKVGVSGAPVTDWKLYDTAYTERYLGDPRPDNPNYTKGAYEGASVFTYLDGLTEPFLLLHGMADDNVVFRHSVKLMGDMQNRGQQNMHIMTYPGEKHGFRGHANKVHRDTQIVEFFKQHLLEK</sequence>
<dbReference type="Proteomes" id="UP000885830">
    <property type="component" value="Unassembled WGS sequence"/>
</dbReference>
<feature type="domain" description="Peptidase S9 prolyl oligopeptidase catalytic" evidence="2">
    <location>
        <begin position="550"/>
        <end position="749"/>
    </location>
</feature>
<proteinExistence type="predicted"/>
<reference evidence="4" key="1">
    <citation type="journal article" date="2020" name="mSystems">
        <title>Genome- and Community-Level Interaction Insights into Carbon Utilization and Element Cycling Functions of Hydrothermarchaeota in Hydrothermal Sediment.</title>
        <authorList>
            <person name="Zhou Z."/>
            <person name="Liu Y."/>
            <person name="Xu W."/>
            <person name="Pan J."/>
            <person name="Luo Z.H."/>
            <person name="Li M."/>
        </authorList>
    </citation>
    <scope>NUCLEOTIDE SEQUENCE [LARGE SCALE GENOMIC DNA]</scope>
    <source>
        <strain evidence="4">HyVt-485</strain>
    </source>
</reference>
<dbReference type="InterPro" id="IPR001375">
    <property type="entry name" value="Peptidase_S9_cat"/>
</dbReference>
<evidence type="ECO:0000259" key="3">
    <source>
        <dbReference type="Pfam" id="PF00930"/>
    </source>
</evidence>
<dbReference type="EMBL" id="DRMJ01000163">
    <property type="protein sequence ID" value="HHL42629.1"/>
    <property type="molecule type" value="Genomic_DNA"/>
</dbReference>
<dbReference type="GO" id="GO:0008239">
    <property type="term" value="F:dipeptidyl-peptidase activity"/>
    <property type="evidence" value="ECO:0007669"/>
    <property type="project" value="TreeGrafter"/>
</dbReference>
<dbReference type="InterPro" id="IPR002469">
    <property type="entry name" value="Peptidase_S9B_N"/>
</dbReference>